<dbReference type="PROSITE" id="PS51257">
    <property type="entry name" value="PROKAR_LIPOPROTEIN"/>
    <property type="match status" value="1"/>
</dbReference>
<feature type="compositionally biased region" description="Pro residues" evidence="1">
    <location>
        <begin position="29"/>
        <end position="41"/>
    </location>
</feature>
<dbReference type="EMBL" id="WEIA01000002">
    <property type="protein sequence ID" value="NLR20740.1"/>
    <property type="molecule type" value="Genomic_DNA"/>
</dbReference>
<dbReference type="Proteomes" id="UP001304419">
    <property type="component" value="Chromosome 1"/>
</dbReference>
<gene>
    <name evidence="2" type="ORF">F9Y85_05285</name>
    <name evidence="3" type="ORF">R5H13_05800</name>
</gene>
<evidence type="ECO:0000313" key="2">
    <source>
        <dbReference type="EMBL" id="NLR20740.1"/>
    </source>
</evidence>
<sequence length="484" mass="54050">MRLGLTIAVATITLLTGCGGSSTDSQDQAPPPKTVTPPPSPTENKLNITALDQNNHVYSSDLGYTTTLERVFNLKDNKLLVLGETSSVEELGNKEGFYAITNLDGQTYQYEQTQEGFVDACVFDSGEYVIGRFKREDTDRFSVQLERYDGSGTLLQNAEMKALSMDVKYDIPADKSAWLKKPFTIIPTDNPLSEIPYTQTSITWWRFNNVKFSCHDNNLYVSYNNGGQKIAKYDINLQLKWQKLIDIRYWANSSRASEAIEMALSENGFLYTVQNISTDAIPAYNHKFSTNHAIPDNTEQSAMHMIVKTFNVDGEQLNEQFISDTDSSLVEDVQVHQDSVFVGISARRSKTGKTRYSSEWDIGLVKIYHGERAAERYWYDLDKEDVLRGVKISNGTLFVHGHTGGVQVDTNSWVEHSKAFIGKINLENLADIAVETISTARSASFQDLTIQNGVLSAVGLENAPMTHSTDISMAGLFIKKTLDD</sequence>
<dbReference type="Proteomes" id="UP000646877">
    <property type="component" value="Unassembled WGS sequence"/>
</dbReference>
<name>A0A8I2H1Q9_9GAMM</name>
<dbReference type="RefSeq" id="WP_193521588.1">
    <property type="nucleotide sequence ID" value="NZ_CBCSDF010000002.1"/>
</dbReference>
<evidence type="ECO:0000313" key="4">
    <source>
        <dbReference type="Proteomes" id="UP000646877"/>
    </source>
</evidence>
<evidence type="ECO:0008006" key="6">
    <source>
        <dbReference type="Google" id="ProtNLM"/>
    </source>
</evidence>
<feature type="region of interest" description="Disordered" evidence="1">
    <location>
        <begin position="20"/>
        <end position="43"/>
    </location>
</feature>
<evidence type="ECO:0000256" key="1">
    <source>
        <dbReference type="SAM" id="MobiDB-lite"/>
    </source>
</evidence>
<reference evidence="2" key="1">
    <citation type="submission" date="2019-10" db="EMBL/GenBank/DDBJ databases">
        <authorList>
            <person name="Paulsen S."/>
        </authorList>
    </citation>
    <scope>NUCLEOTIDE SEQUENCE</scope>
    <source>
        <strain evidence="2">LMG 19692</strain>
    </source>
</reference>
<reference evidence="3 5" key="2">
    <citation type="submission" date="2023-10" db="EMBL/GenBank/DDBJ databases">
        <title>To unveil natural product biosynthetic capacity in Pseudoalteromonas.</title>
        <authorList>
            <person name="Wang J."/>
        </authorList>
    </citation>
    <scope>NUCLEOTIDE SEQUENCE [LARGE SCALE GENOMIC DNA]</scope>
    <source>
        <strain evidence="3 5">DSM 15914</strain>
    </source>
</reference>
<keyword evidence="5" id="KW-1185">Reference proteome</keyword>
<protein>
    <recommendedName>
        <fullName evidence="6">Lipoprotein</fullName>
    </recommendedName>
</protein>
<dbReference type="AlphaFoldDB" id="A0A8I2H1Q9"/>
<dbReference type="EMBL" id="CP137578">
    <property type="protein sequence ID" value="WOX29777.1"/>
    <property type="molecule type" value="Genomic_DNA"/>
</dbReference>
<evidence type="ECO:0000313" key="3">
    <source>
        <dbReference type="EMBL" id="WOX29777.1"/>
    </source>
</evidence>
<organism evidence="2 4">
    <name type="scientific">Pseudoalteromonas maricaloris</name>
    <dbReference type="NCBI Taxonomy" id="184924"/>
    <lineage>
        <taxon>Bacteria</taxon>
        <taxon>Pseudomonadati</taxon>
        <taxon>Pseudomonadota</taxon>
        <taxon>Gammaproteobacteria</taxon>
        <taxon>Alteromonadales</taxon>
        <taxon>Pseudoalteromonadaceae</taxon>
        <taxon>Pseudoalteromonas</taxon>
    </lineage>
</organism>
<evidence type="ECO:0000313" key="5">
    <source>
        <dbReference type="Proteomes" id="UP001304419"/>
    </source>
</evidence>
<accession>A0A8I2H1Q9</accession>
<proteinExistence type="predicted"/>